<dbReference type="Pfam" id="PF02557">
    <property type="entry name" value="VanY"/>
    <property type="match status" value="1"/>
</dbReference>
<feature type="region of interest" description="Disordered" evidence="1">
    <location>
        <begin position="28"/>
        <end position="78"/>
    </location>
</feature>
<feature type="signal peptide" evidence="2">
    <location>
        <begin position="1"/>
        <end position="32"/>
    </location>
</feature>
<dbReference type="AlphaFoldDB" id="A0A917EQ54"/>
<dbReference type="SUPFAM" id="SSF55166">
    <property type="entry name" value="Hedgehog/DD-peptidase"/>
    <property type="match status" value="1"/>
</dbReference>
<dbReference type="InterPro" id="IPR058193">
    <property type="entry name" value="VanY/YodJ_core_dom"/>
</dbReference>
<evidence type="ECO:0000313" key="4">
    <source>
        <dbReference type="EMBL" id="GGE69983.1"/>
    </source>
</evidence>
<dbReference type="InterPro" id="IPR009045">
    <property type="entry name" value="Zn_M74/Hedgehog-like"/>
</dbReference>
<dbReference type="EMBL" id="BMIS01000006">
    <property type="protein sequence ID" value="GGE69983.1"/>
    <property type="molecule type" value="Genomic_DNA"/>
</dbReference>
<feature type="domain" description="D-alanyl-D-alanine carboxypeptidase-like core" evidence="3">
    <location>
        <begin position="109"/>
        <end position="237"/>
    </location>
</feature>
<dbReference type="GO" id="GO:0008233">
    <property type="term" value="F:peptidase activity"/>
    <property type="evidence" value="ECO:0007669"/>
    <property type="project" value="InterPro"/>
</dbReference>
<gene>
    <name evidence="4" type="ORF">GCM10011401_16630</name>
</gene>
<sequence>MEPAGLRRISHRLGAAAAALALLVACSDPESAGPTQGPTEPTTTPATGSDPAEASPQPEPTPERASDPSWDPDSIHVLVNPLNPLEPLDYEPQDLVEPEVRITTETPQLLREEPAEALEELFAAIQGEGMELAMTSAYRSYDQQSAIYQERAAEQGTEATDEAMARPGYSEHQTGLAADVISIDNPDCIHGGCFADTPEGQWVVENAHEFGFIIRYPEGAEDITGYQYEPWHLRYVGVETAQEVVEEDVALEEYWDLPDAAEYDEQDPPEPEDPEFEDPQQENGSPENPEGPAHQEGAPQQEGSAEG</sequence>
<evidence type="ECO:0000259" key="3">
    <source>
        <dbReference type="Pfam" id="PF02557"/>
    </source>
</evidence>
<comment type="caution">
    <text evidence="4">The sequence shown here is derived from an EMBL/GenBank/DDBJ whole genome shotgun (WGS) entry which is preliminary data.</text>
</comment>
<feature type="compositionally biased region" description="Acidic residues" evidence="1">
    <location>
        <begin position="257"/>
        <end position="280"/>
    </location>
</feature>
<name>A0A917EQ54_9MICC</name>
<keyword evidence="5" id="KW-1185">Reference proteome</keyword>
<dbReference type="PROSITE" id="PS51257">
    <property type="entry name" value="PROKAR_LIPOPROTEIN"/>
    <property type="match status" value="1"/>
</dbReference>
<evidence type="ECO:0000256" key="1">
    <source>
        <dbReference type="SAM" id="MobiDB-lite"/>
    </source>
</evidence>
<feature type="region of interest" description="Disordered" evidence="1">
    <location>
        <begin position="257"/>
        <end position="307"/>
    </location>
</feature>
<accession>A0A917EQ54</accession>
<reference evidence="4" key="1">
    <citation type="journal article" date="2014" name="Int. J. Syst. Evol. Microbiol.">
        <title>Complete genome sequence of Corynebacterium casei LMG S-19264T (=DSM 44701T), isolated from a smear-ripened cheese.</title>
        <authorList>
            <consortium name="US DOE Joint Genome Institute (JGI-PGF)"/>
            <person name="Walter F."/>
            <person name="Albersmeier A."/>
            <person name="Kalinowski J."/>
            <person name="Ruckert C."/>
        </authorList>
    </citation>
    <scope>NUCLEOTIDE SEQUENCE</scope>
    <source>
        <strain evidence="4">CGMCC 1.15388</strain>
    </source>
</reference>
<organism evidence="4 5">
    <name type="scientific">Nesterenkonia cremea</name>
    <dbReference type="NCBI Taxonomy" id="1882340"/>
    <lineage>
        <taxon>Bacteria</taxon>
        <taxon>Bacillati</taxon>
        <taxon>Actinomycetota</taxon>
        <taxon>Actinomycetes</taxon>
        <taxon>Micrococcales</taxon>
        <taxon>Micrococcaceae</taxon>
        <taxon>Nesterenkonia</taxon>
    </lineage>
</organism>
<reference evidence="4" key="2">
    <citation type="submission" date="2020-09" db="EMBL/GenBank/DDBJ databases">
        <authorList>
            <person name="Sun Q."/>
            <person name="Zhou Y."/>
        </authorList>
    </citation>
    <scope>NUCLEOTIDE SEQUENCE</scope>
    <source>
        <strain evidence="4">CGMCC 1.15388</strain>
    </source>
</reference>
<dbReference type="RefSeq" id="WP_188684598.1">
    <property type="nucleotide sequence ID" value="NZ_BMIS01000006.1"/>
</dbReference>
<evidence type="ECO:0000256" key="2">
    <source>
        <dbReference type="SAM" id="SignalP"/>
    </source>
</evidence>
<dbReference type="Gene3D" id="3.30.1380.10">
    <property type="match status" value="1"/>
</dbReference>
<dbReference type="Proteomes" id="UP000633136">
    <property type="component" value="Unassembled WGS sequence"/>
</dbReference>
<proteinExistence type="predicted"/>
<dbReference type="PANTHER" id="PTHR34385">
    <property type="entry name" value="D-ALANYL-D-ALANINE CARBOXYPEPTIDASE"/>
    <property type="match status" value="1"/>
</dbReference>
<dbReference type="GO" id="GO:0006508">
    <property type="term" value="P:proteolysis"/>
    <property type="evidence" value="ECO:0007669"/>
    <property type="project" value="InterPro"/>
</dbReference>
<keyword evidence="2" id="KW-0732">Signal</keyword>
<dbReference type="InterPro" id="IPR003709">
    <property type="entry name" value="VanY-like_core_dom"/>
</dbReference>
<feature type="compositionally biased region" description="Low complexity" evidence="1">
    <location>
        <begin position="33"/>
        <end position="48"/>
    </location>
</feature>
<evidence type="ECO:0000313" key="5">
    <source>
        <dbReference type="Proteomes" id="UP000633136"/>
    </source>
</evidence>
<protein>
    <recommendedName>
        <fullName evidence="3">D-alanyl-D-alanine carboxypeptidase-like core domain-containing protein</fullName>
    </recommendedName>
</protein>
<dbReference type="PANTHER" id="PTHR34385:SF1">
    <property type="entry name" value="PEPTIDOGLYCAN L-ALANYL-D-GLUTAMATE ENDOPEPTIDASE CWLK"/>
    <property type="match status" value="1"/>
</dbReference>
<dbReference type="InterPro" id="IPR052179">
    <property type="entry name" value="DD-CPase-like"/>
</dbReference>
<dbReference type="CDD" id="cd14852">
    <property type="entry name" value="LD-carboxypeptidase"/>
    <property type="match status" value="1"/>
</dbReference>
<feature type="chain" id="PRO_5037724002" description="D-alanyl-D-alanine carboxypeptidase-like core domain-containing protein" evidence="2">
    <location>
        <begin position="33"/>
        <end position="307"/>
    </location>
</feature>